<dbReference type="STRING" id="703135.A0A2A9NE99"/>
<gene>
    <name evidence="3" type="ORF">AMATHDRAFT_5862</name>
</gene>
<feature type="region of interest" description="Disordered" evidence="1">
    <location>
        <begin position="206"/>
        <end position="231"/>
    </location>
</feature>
<dbReference type="AlphaFoldDB" id="A0A2A9NE99"/>
<evidence type="ECO:0000256" key="1">
    <source>
        <dbReference type="SAM" id="MobiDB-lite"/>
    </source>
</evidence>
<evidence type="ECO:0000313" key="3">
    <source>
        <dbReference type="EMBL" id="PFH48368.1"/>
    </source>
</evidence>
<feature type="compositionally biased region" description="Basic and acidic residues" evidence="1">
    <location>
        <begin position="217"/>
        <end position="231"/>
    </location>
</feature>
<keyword evidence="4" id="KW-1185">Reference proteome</keyword>
<evidence type="ECO:0000259" key="2">
    <source>
        <dbReference type="Pfam" id="PF25534"/>
    </source>
</evidence>
<accession>A0A2A9NE99</accession>
<evidence type="ECO:0000313" key="4">
    <source>
        <dbReference type="Proteomes" id="UP000242287"/>
    </source>
</evidence>
<dbReference type="InterPro" id="IPR057678">
    <property type="entry name" value="DUF7918"/>
</dbReference>
<organism evidence="3 4">
    <name type="scientific">Amanita thiersii Skay4041</name>
    <dbReference type="NCBI Taxonomy" id="703135"/>
    <lineage>
        <taxon>Eukaryota</taxon>
        <taxon>Fungi</taxon>
        <taxon>Dikarya</taxon>
        <taxon>Basidiomycota</taxon>
        <taxon>Agaricomycotina</taxon>
        <taxon>Agaricomycetes</taxon>
        <taxon>Agaricomycetidae</taxon>
        <taxon>Agaricales</taxon>
        <taxon>Pluteineae</taxon>
        <taxon>Amanitaceae</taxon>
        <taxon>Amanita</taxon>
    </lineage>
</organism>
<dbReference type="Pfam" id="PF25534">
    <property type="entry name" value="DUF7918"/>
    <property type="match status" value="1"/>
</dbReference>
<dbReference type="PANTHER" id="PTHR36223:SF1">
    <property type="entry name" value="TRANSCRIPTION ELONGATION FACTOR EAF N-TERMINAL DOMAIN-CONTAINING PROTEIN"/>
    <property type="match status" value="1"/>
</dbReference>
<feature type="domain" description="DUF7918" evidence="2">
    <location>
        <begin position="7"/>
        <end position="155"/>
    </location>
</feature>
<protein>
    <recommendedName>
        <fullName evidence="2">DUF7918 domain-containing protein</fullName>
    </recommendedName>
</protein>
<dbReference type="Proteomes" id="UP000242287">
    <property type="component" value="Unassembled WGS sequence"/>
</dbReference>
<name>A0A2A9NE99_9AGAR</name>
<dbReference type="OrthoDB" id="3364132at2759"/>
<dbReference type="EMBL" id="KZ302065">
    <property type="protein sequence ID" value="PFH48368.1"/>
    <property type="molecule type" value="Genomic_DNA"/>
</dbReference>
<proteinExistence type="predicted"/>
<sequence>MPKLGTFEARIRIDGVELPEYGIEIDEEGKKASCWVPSEAGKAFSVCWNNLEPLFDTAGCVTLDGTYGEGVFVDKGIKREAVLHYQLTSETTAREFAFSAITYTDDDAYLNTSTLNLGEIVLELWRAKIRANRYVLPKTLPLEKDDMKVHERTKKFAAHRVQRFPSAAGLDSLGKIVFRYRPLDVLQANGIAPLPPRVEPVEKQLEESAKKNKKKRSLEEIKNKEEDDTELHEQIRHLQAQIQTLEGRLSKKPRAMKIEKREPTLSNEVIDLT</sequence>
<dbReference type="PANTHER" id="PTHR36223">
    <property type="entry name" value="BETA-LACTAMASE-TYPE TRANSPEPTIDASE FOLD DOMAIN CONTAINING PROTEIN"/>
    <property type="match status" value="1"/>
</dbReference>
<reference evidence="3 4" key="1">
    <citation type="submission" date="2014-02" db="EMBL/GenBank/DDBJ databases">
        <title>Transposable element dynamics among asymbiotic and ectomycorrhizal Amanita fungi.</title>
        <authorList>
            <consortium name="DOE Joint Genome Institute"/>
            <person name="Hess J."/>
            <person name="Skrede I."/>
            <person name="Wolfe B."/>
            <person name="LaButti K."/>
            <person name="Ohm R.A."/>
            <person name="Grigoriev I.V."/>
            <person name="Pringle A."/>
        </authorList>
    </citation>
    <scope>NUCLEOTIDE SEQUENCE [LARGE SCALE GENOMIC DNA]</scope>
    <source>
        <strain evidence="3 4">SKay4041</strain>
    </source>
</reference>